<dbReference type="Proteomes" id="UP000261817">
    <property type="component" value="Segment"/>
</dbReference>
<dbReference type="EMBL" id="KY981272">
    <property type="protein sequence ID" value="ASJ79289.1"/>
    <property type="molecule type" value="Genomic_DNA"/>
</dbReference>
<proteinExistence type="predicted"/>
<protein>
    <recommendedName>
        <fullName evidence="4">Scaffolding protein</fullName>
    </recommendedName>
</protein>
<accession>A0A384UH33</accession>
<organism evidence="2 3">
    <name type="scientific">Curvibacter phage P26059B</name>
    <dbReference type="NCBI Taxonomy" id="1983784"/>
    <lineage>
        <taxon>Viruses</taxon>
        <taxon>Duplodnaviria</taxon>
        <taxon>Heunggongvirae</taxon>
        <taxon>Uroviricota</taxon>
        <taxon>Caudoviricetes</taxon>
        <taxon>Autographivirales</taxon>
        <taxon>Autonotataviridae</taxon>
        <taxon>Kalppathivirus</taxon>
        <taxon>Kalppathivirus P26059B</taxon>
    </lineage>
</organism>
<evidence type="ECO:0008006" key="4">
    <source>
        <dbReference type="Google" id="ProtNLM"/>
    </source>
</evidence>
<feature type="region of interest" description="Disordered" evidence="1">
    <location>
        <begin position="1"/>
        <end position="47"/>
    </location>
</feature>
<evidence type="ECO:0000313" key="3">
    <source>
        <dbReference type="Proteomes" id="UP000261817"/>
    </source>
</evidence>
<evidence type="ECO:0000313" key="2">
    <source>
        <dbReference type="EMBL" id="ASJ79289.1"/>
    </source>
</evidence>
<reference evidence="2 3" key="1">
    <citation type="journal article" date="2018" name="Sci. Rep.">
        <title>Genomic and ecological study of two distinctive freshwater bacteriophages infecting a Comamonadaceae bacterium.</title>
        <authorList>
            <person name="Moon K."/>
            <person name="Kang I."/>
            <person name="Kim S."/>
            <person name="Kim S.J."/>
            <person name="Cho J.C."/>
        </authorList>
    </citation>
    <scope>NUCLEOTIDE SEQUENCE [LARGE SCALE GENOMIC DNA]</scope>
</reference>
<keyword evidence="3" id="KW-1185">Reference proteome</keyword>
<gene>
    <name evidence="2" type="ORF">P26059B_0013</name>
</gene>
<evidence type="ECO:0000256" key="1">
    <source>
        <dbReference type="SAM" id="MobiDB-lite"/>
    </source>
</evidence>
<name>A0A384UH33_9CAUD</name>
<sequence>MTDQAAVNDPNPDNVEDANTLLLEPKEAPKPAPSATEPAKVEPDADTPVAFEPTGDVGLDMALEFLGKQGFGLQHPAMVAAGNGDFTVLEALLAQKNAQGWQQMVALGKAGYERTQNAQKEAVSKTLATVEAVAGSKEEWAAIQSWARDNASPEERTEINTMLNAGGLQAKTAALYLKDAYGRATNVNITPPDGTSFRGEQKPQQNVVGPLSARDYTAAVADLSRKLGNRMEGSKEYAELGRRRLMGMK</sequence>